<evidence type="ECO:0000313" key="2">
    <source>
        <dbReference type="Proteomes" id="UP000661918"/>
    </source>
</evidence>
<organism evidence="1 2">
    <name type="scientific">Deinococcus aerophilus</name>
    <dbReference type="NCBI Taxonomy" id="522488"/>
    <lineage>
        <taxon>Bacteria</taxon>
        <taxon>Thermotogati</taxon>
        <taxon>Deinococcota</taxon>
        <taxon>Deinococci</taxon>
        <taxon>Deinococcales</taxon>
        <taxon>Deinococcaceae</taxon>
        <taxon>Deinococcus</taxon>
    </lineage>
</organism>
<comment type="caution">
    <text evidence="1">The sequence shown here is derived from an EMBL/GenBank/DDBJ whole genome shotgun (WGS) entry which is preliminary data.</text>
</comment>
<evidence type="ECO:0008006" key="3">
    <source>
        <dbReference type="Google" id="ProtNLM"/>
    </source>
</evidence>
<dbReference type="EMBL" id="BMOM01000053">
    <property type="protein sequence ID" value="GGM21811.1"/>
    <property type="molecule type" value="Genomic_DNA"/>
</dbReference>
<gene>
    <name evidence="1" type="ORF">GCM10010841_32080</name>
</gene>
<name>A0ABQ2H0Z3_9DEIO</name>
<protein>
    <recommendedName>
        <fullName evidence="3">PKD domain-containing protein</fullName>
    </recommendedName>
</protein>
<proteinExistence type="predicted"/>
<accession>A0ABQ2H0Z3</accession>
<dbReference type="InterPro" id="IPR013783">
    <property type="entry name" value="Ig-like_fold"/>
</dbReference>
<sequence length="278" mass="29592">MITQLGPDYVTAFETGVARDLVALGLNGDLSGQGIAPKSYLNVLKINDSSARIYVKSTYPVDTGCTVDWGDGSSTAVVTPTPASVGLEKQDHTYSQSGSYTIILTCGRDVKKMIFKATAAMNSLGLFDDYVGNFYKHGGGEEGGAPNPFITKGFTFKSSSNYVERNGWGLPPNHIGLVLSCGPENSFATENGSTFTLNSISAGTIWGDFIQITGYDGANQIIGTATFTNNGTNLEPIETRTLNWKNVSRVVCSGGSYFHVDDMDASIDGFLAKPITIN</sequence>
<dbReference type="Gene3D" id="2.60.40.10">
    <property type="entry name" value="Immunoglobulins"/>
    <property type="match status" value="1"/>
</dbReference>
<reference evidence="2" key="1">
    <citation type="journal article" date="2019" name="Int. J. Syst. Evol. Microbiol.">
        <title>The Global Catalogue of Microorganisms (GCM) 10K type strain sequencing project: providing services to taxonomists for standard genome sequencing and annotation.</title>
        <authorList>
            <consortium name="The Broad Institute Genomics Platform"/>
            <consortium name="The Broad Institute Genome Sequencing Center for Infectious Disease"/>
            <person name="Wu L."/>
            <person name="Ma J."/>
        </authorList>
    </citation>
    <scope>NUCLEOTIDE SEQUENCE [LARGE SCALE GENOMIC DNA]</scope>
    <source>
        <strain evidence="2">JCM 15443</strain>
    </source>
</reference>
<dbReference type="SUPFAM" id="SSF49299">
    <property type="entry name" value="PKD domain"/>
    <property type="match status" value="1"/>
</dbReference>
<keyword evidence="2" id="KW-1185">Reference proteome</keyword>
<dbReference type="InterPro" id="IPR035986">
    <property type="entry name" value="PKD_dom_sf"/>
</dbReference>
<dbReference type="Proteomes" id="UP000661918">
    <property type="component" value="Unassembled WGS sequence"/>
</dbReference>
<evidence type="ECO:0000313" key="1">
    <source>
        <dbReference type="EMBL" id="GGM21811.1"/>
    </source>
</evidence>